<feature type="coiled-coil region" evidence="1">
    <location>
        <begin position="331"/>
        <end position="362"/>
    </location>
</feature>
<reference evidence="4" key="2">
    <citation type="journal article" date="2021" name="PeerJ">
        <title>Extensive microbial diversity within the chicken gut microbiome revealed by metagenomics and culture.</title>
        <authorList>
            <person name="Gilroy R."/>
            <person name="Ravi A."/>
            <person name="Getino M."/>
            <person name="Pursley I."/>
            <person name="Horton D.L."/>
            <person name="Alikhan N.F."/>
            <person name="Baker D."/>
            <person name="Gharbi K."/>
            <person name="Hall N."/>
            <person name="Watson M."/>
            <person name="Adriaenssens E.M."/>
            <person name="Foster-Nyarko E."/>
            <person name="Jarju S."/>
            <person name="Secka A."/>
            <person name="Antonio M."/>
            <person name="Oren A."/>
            <person name="Chaudhuri R.R."/>
            <person name="La Ragione R."/>
            <person name="Hildebrand F."/>
            <person name="Pallen M.J."/>
        </authorList>
    </citation>
    <scope>NUCLEOTIDE SEQUENCE</scope>
    <source>
        <strain evidence="4">ChiHjej12B11-7776</strain>
    </source>
</reference>
<dbReference type="InterPro" id="IPR055431">
    <property type="entry name" value="RsgI_M"/>
</dbReference>
<dbReference type="Pfam" id="PF23750">
    <property type="entry name" value="RsgI_M"/>
    <property type="match status" value="1"/>
</dbReference>
<reference evidence="4" key="1">
    <citation type="submission" date="2020-10" db="EMBL/GenBank/DDBJ databases">
        <authorList>
            <person name="Gilroy R."/>
        </authorList>
    </citation>
    <scope>NUCLEOTIDE SEQUENCE</scope>
    <source>
        <strain evidence="4">ChiHjej12B11-7776</strain>
    </source>
</reference>
<keyword evidence="1" id="KW-0175">Coiled coil</keyword>
<feature type="coiled-coil region" evidence="1">
    <location>
        <begin position="443"/>
        <end position="495"/>
    </location>
</feature>
<evidence type="ECO:0000313" key="4">
    <source>
        <dbReference type="EMBL" id="HIU91479.1"/>
    </source>
</evidence>
<feature type="chain" id="PRO_5038372683" description="Anti-sigma factor RsgI-like middle domain-containing protein" evidence="2">
    <location>
        <begin position="23"/>
        <end position="497"/>
    </location>
</feature>
<dbReference type="EMBL" id="DVOC01000101">
    <property type="protein sequence ID" value="HIU91479.1"/>
    <property type="molecule type" value="Genomic_DNA"/>
</dbReference>
<keyword evidence="2" id="KW-0732">Signal</keyword>
<dbReference type="PROSITE" id="PS51257">
    <property type="entry name" value="PROKAR_LIPOPROTEIN"/>
    <property type="match status" value="1"/>
</dbReference>
<comment type="caution">
    <text evidence="4">The sequence shown here is derived from an EMBL/GenBank/DDBJ whole genome shotgun (WGS) entry which is preliminary data.</text>
</comment>
<name>A0A9D1SQJ2_9BACT</name>
<proteinExistence type="predicted"/>
<organism evidence="4 5">
    <name type="scientific">Candidatus Fimimonas merdipullorum</name>
    <dbReference type="NCBI Taxonomy" id="2840822"/>
    <lineage>
        <taxon>Bacteria</taxon>
        <taxon>Pseudomonadati</taxon>
        <taxon>Myxococcota</taxon>
        <taxon>Myxococcia</taxon>
        <taxon>Myxococcales</taxon>
        <taxon>Cystobacterineae</taxon>
        <taxon>Myxococcaceae</taxon>
        <taxon>Myxococcaceae incertae sedis</taxon>
        <taxon>Candidatus Fimimonas</taxon>
    </lineage>
</organism>
<evidence type="ECO:0000259" key="3">
    <source>
        <dbReference type="Pfam" id="PF23750"/>
    </source>
</evidence>
<protein>
    <recommendedName>
        <fullName evidence="3">Anti-sigma factor RsgI-like middle domain-containing protein</fullName>
    </recommendedName>
</protein>
<evidence type="ECO:0000256" key="2">
    <source>
        <dbReference type="SAM" id="SignalP"/>
    </source>
</evidence>
<feature type="domain" description="Anti-sigma factor RsgI-like middle" evidence="3">
    <location>
        <begin position="31"/>
        <end position="135"/>
    </location>
</feature>
<dbReference type="Proteomes" id="UP000886852">
    <property type="component" value="Unassembled WGS sequence"/>
</dbReference>
<evidence type="ECO:0000313" key="5">
    <source>
        <dbReference type="Proteomes" id="UP000886852"/>
    </source>
</evidence>
<accession>A0A9D1SQJ2</accession>
<dbReference type="AlphaFoldDB" id="A0A9D1SQJ2"/>
<evidence type="ECO:0000256" key="1">
    <source>
        <dbReference type="SAM" id="Coils"/>
    </source>
</evidence>
<sequence length="497" mass="53644">MKKLAIILAVAMCLSALFTLSACNPQKTDESFVSIDINPSVEMLVSANGKVTSIYGSNEDGQVLLYGKTSDLEGKDVSQVVAEITDEAAKLGYISENNKVVQFSVSSAKGEHTAKLLSEKVSAGVKATSDTLSFTLTADNEASYALMRRLEQFQQAHPDDEAIANLGFAQFRLALSASETGQITLEAAVRADTDELVAMLSEAKADVEEFATAAYEKAKSVASEAYDKAASALLDSVYSTYYTLHALEHPNTVYYGAVYEAYAFSARIVGAAADVVNYAQKVAATPLTDEQTNAVLAALNLSADEVDKISDDNGNVTIDSIESYANVLFKNSDAGQKLDELKAQLTQSLNQAESEIVAEINSFTEQYSDEIAAVTEQMQKLVTLVESLLPPIVTENVSGVVTELKETLAELSDVCQGFTAADLYEAERVLRERASAMLEKIKADLTEEQLAEVEEIRAAAAEKLASAKQTMENAIAQAEEEARAYLEQLREKRENQA</sequence>
<gene>
    <name evidence="4" type="ORF">IAC72_05675</name>
</gene>
<feature type="signal peptide" evidence="2">
    <location>
        <begin position="1"/>
        <end position="22"/>
    </location>
</feature>